<feature type="chain" id="PRO_5046127665" evidence="1">
    <location>
        <begin position="23"/>
        <end position="172"/>
    </location>
</feature>
<reference evidence="3 4" key="1">
    <citation type="submission" date="2020-10" db="EMBL/GenBank/DDBJ databases">
        <title>Phylogeny of dyella-like bacteria.</title>
        <authorList>
            <person name="Fu J."/>
        </authorList>
    </citation>
    <scope>NUCLEOTIDE SEQUENCE [LARGE SCALE GENOMIC DNA]</scope>
    <source>
        <strain evidence="3 4">BB4</strain>
    </source>
</reference>
<keyword evidence="4" id="KW-1185">Reference proteome</keyword>
<evidence type="ECO:0000259" key="2">
    <source>
        <dbReference type="Pfam" id="PF13924"/>
    </source>
</evidence>
<sequence length="172" mass="18419">MRLSVTASALLLSFVTAHPALAAEASPLQGTWTLTAAGSITSDGKQVPAFGPNAEGRLIVDAQGRYTLQIYRGSAEPADKEQPAKVFKAAQLVSAHYGRISLDTQKHLLTFSIDAAYSPHWNESGNYTPNWNGTVQTRPYTINGDDLSYQVPPTPGNPDTAISVWHRVSPGA</sequence>
<dbReference type="RefSeq" id="WP_379984942.1">
    <property type="nucleotide sequence ID" value="NZ_JADIKD010000006.1"/>
</dbReference>
<feature type="signal peptide" evidence="1">
    <location>
        <begin position="1"/>
        <end position="22"/>
    </location>
</feature>
<evidence type="ECO:0000256" key="1">
    <source>
        <dbReference type="SAM" id="SignalP"/>
    </source>
</evidence>
<dbReference type="InterPro" id="IPR024311">
    <property type="entry name" value="Lipocalin-like"/>
</dbReference>
<evidence type="ECO:0000313" key="4">
    <source>
        <dbReference type="Proteomes" id="UP001620408"/>
    </source>
</evidence>
<organism evidence="3 4">
    <name type="scientific">Dyella koreensis</name>
    <dbReference type="NCBI Taxonomy" id="311235"/>
    <lineage>
        <taxon>Bacteria</taxon>
        <taxon>Pseudomonadati</taxon>
        <taxon>Pseudomonadota</taxon>
        <taxon>Gammaproteobacteria</taxon>
        <taxon>Lysobacterales</taxon>
        <taxon>Rhodanobacteraceae</taxon>
        <taxon>Dyella</taxon>
    </lineage>
</organism>
<dbReference type="Proteomes" id="UP001620408">
    <property type="component" value="Unassembled WGS sequence"/>
</dbReference>
<dbReference type="Pfam" id="PF13924">
    <property type="entry name" value="Lipocalin_5"/>
    <property type="match status" value="1"/>
</dbReference>
<keyword evidence="1" id="KW-0732">Signal</keyword>
<dbReference type="EMBL" id="JADIKD010000006">
    <property type="protein sequence ID" value="MFK2916291.1"/>
    <property type="molecule type" value="Genomic_DNA"/>
</dbReference>
<feature type="domain" description="Lipocalin-like" evidence="2">
    <location>
        <begin position="30"/>
        <end position="155"/>
    </location>
</feature>
<evidence type="ECO:0000313" key="3">
    <source>
        <dbReference type="EMBL" id="MFK2916291.1"/>
    </source>
</evidence>
<gene>
    <name evidence="3" type="ORF">ISS97_03365</name>
</gene>
<accession>A0ABW8K059</accession>
<name>A0ABW8K059_9GAMM</name>
<comment type="caution">
    <text evidence="3">The sequence shown here is derived from an EMBL/GenBank/DDBJ whole genome shotgun (WGS) entry which is preliminary data.</text>
</comment>
<proteinExistence type="predicted"/>
<protein>
    <submittedName>
        <fullName evidence="3">Lipocalin-like domain-containing protein</fullName>
    </submittedName>
</protein>